<feature type="transmembrane region" description="Helical" evidence="1">
    <location>
        <begin position="55"/>
        <end position="82"/>
    </location>
</feature>
<keyword evidence="1" id="KW-0812">Transmembrane</keyword>
<accession>A0A5C9A3G1</accession>
<evidence type="ECO:0000313" key="3">
    <source>
        <dbReference type="Proteomes" id="UP000321039"/>
    </source>
</evidence>
<name>A0A5C9A3G1_9GAMM</name>
<protein>
    <recommendedName>
        <fullName evidence="4">Sugar transporter</fullName>
    </recommendedName>
</protein>
<feature type="transmembrane region" description="Helical" evidence="1">
    <location>
        <begin position="12"/>
        <end position="35"/>
    </location>
</feature>
<keyword evidence="1" id="KW-0472">Membrane</keyword>
<gene>
    <name evidence="2" type="ORF">FV139_05875</name>
</gene>
<comment type="caution">
    <text evidence="2">The sequence shown here is derived from an EMBL/GenBank/DDBJ whole genome shotgun (WGS) entry which is preliminary data.</text>
</comment>
<dbReference type="AlphaFoldDB" id="A0A5C9A3G1"/>
<evidence type="ECO:0008006" key="4">
    <source>
        <dbReference type="Google" id="ProtNLM"/>
    </source>
</evidence>
<dbReference type="RefSeq" id="WP_148067324.1">
    <property type="nucleotide sequence ID" value="NZ_VRZA01000002.1"/>
</dbReference>
<dbReference type="Proteomes" id="UP000321039">
    <property type="component" value="Unassembled WGS sequence"/>
</dbReference>
<dbReference type="EMBL" id="VRZA01000002">
    <property type="protein sequence ID" value="TXS95413.1"/>
    <property type="molecule type" value="Genomic_DNA"/>
</dbReference>
<keyword evidence="1" id="KW-1133">Transmembrane helix</keyword>
<keyword evidence="3" id="KW-1185">Reference proteome</keyword>
<sequence length="149" mass="16891">MSILSDSRRTSAPWHLWVVGVLSLLWNAMGALDYVMTQTRNEQYMSAFSEEQLAFFYGLPVWVVACWAIAVWGGVLGSLLLLFRRRLAVVVFLVSLVTMVATTVHNYLLSNGLEVMNDPFTLWFSGAIFVIAVFLFFYAGIQSQRNILR</sequence>
<reference evidence="2 3" key="1">
    <citation type="submission" date="2019-08" db="EMBL/GenBank/DDBJ databases">
        <title>Parahaliea maris sp. nov., isolated from the surface seawater.</title>
        <authorList>
            <person name="Liu Y."/>
        </authorList>
    </citation>
    <scope>NUCLEOTIDE SEQUENCE [LARGE SCALE GENOMIC DNA]</scope>
    <source>
        <strain evidence="2 3">HSLHS9</strain>
    </source>
</reference>
<proteinExistence type="predicted"/>
<evidence type="ECO:0000256" key="1">
    <source>
        <dbReference type="SAM" id="Phobius"/>
    </source>
</evidence>
<organism evidence="2 3">
    <name type="scientific">Parahaliea maris</name>
    <dbReference type="NCBI Taxonomy" id="2716870"/>
    <lineage>
        <taxon>Bacteria</taxon>
        <taxon>Pseudomonadati</taxon>
        <taxon>Pseudomonadota</taxon>
        <taxon>Gammaproteobacteria</taxon>
        <taxon>Cellvibrionales</taxon>
        <taxon>Halieaceae</taxon>
        <taxon>Parahaliea</taxon>
    </lineage>
</organism>
<evidence type="ECO:0000313" key="2">
    <source>
        <dbReference type="EMBL" id="TXS95413.1"/>
    </source>
</evidence>
<feature type="transmembrane region" description="Helical" evidence="1">
    <location>
        <begin position="89"/>
        <end position="108"/>
    </location>
</feature>
<feature type="transmembrane region" description="Helical" evidence="1">
    <location>
        <begin position="120"/>
        <end position="141"/>
    </location>
</feature>